<dbReference type="Proteomes" id="UP000236740">
    <property type="component" value="Unassembled WGS sequence"/>
</dbReference>
<evidence type="ECO:0000313" key="6">
    <source>
        <dbReference type="Proteomes" id="UP000296733"/>
    </source>
</evidence>
<dbReference type="RefSeq" id="WP_103990161.1">
    <property type="nucleotide sequence ID" value="NZ_CP031311.1"/>
</dbReference>
<dbReference type="OrthoDB" id="293643at2157"/>
<feature type="transmembrane region" description="Helical" evidence="1">
    <location>
        <begin position="132"/>
        <end position="150"/>
    </location>
</feature>
<keyword evidence="1" id="KW-0472">Membrane</keyword>
<dbReference type="InterPro" id="IPR058477">
    <property type="entry name" value="DUF8163"/>
</dbReference>
<accession>A0A1H5TT01</accession>
<keyword evidence="5" id="KW-1185">Reference proteome</keyword>
<feature type="transmembrane region" description="Helical" evidence="1">
    <location>
        <begin position="108"/>
        <end position="126"/>
    </location>
</feature>
<feature type="transmembrane region" description="Helical" evidence="1">
    <location>
        <begin position="20"/>
        <end position="38"/>
    </location>
</feature>
<feature type="transmembrane region" description="Helical" evidence="1">
    <location>
        <begin position="45"/>
        <end position="65"/>
    </location>
</feature>
<keyword evidence="1" id="KW-1133">Transmembrane helix</keyword>
<feature type="transmembrane region" description="Helical" evidence="1">
    <location>
        <begin position="71"/>
        <end position="96"/>
    </location>
</feature>
<dbReference type="GeneID" id="39857600"/>
<name>A0A1H5TT01_9EURY</name>
<feature type="domain" description="DUF8163" evidence="2">
    <location>
        <begin position="7"/>
        <end position="167"/>
    </location>
</feature>
<sequence>MEERLQLVGRSFRSTLGTNALTPLDGVGVVLFTGTLAVTHGPWGLLAGLLVFGTAIASAGPAAFVLAQLGIVSLLAASSTWTMALAQFAAFFLLVGAAYGRAPTRHQLGRLALAYFASLGVVWVLVNSLRWLWQSALAFLALAALLAYAVHRYERVALGLVTAEGDR</sequence>
<gene>
    <name evidence="3" type="ORF">DV707_05895</name>
    <name evidence="4" type="ORF">SAMN04488133_0370</name>
</gene>
<reference evidence="3 6" key="2">
    <citation type="journal article" date="2019" name="Nat. Commun.">
        <title>A new type of DNA phosphorothioation-based antiviral system in archaea.</title>
        <authorList>
            <person name="Xiong L."/>
            <person name="Liu S."/>
            <person name="Chen S."/>
            <person name="Xiao Y."/>
            <person name="Zhu B."/>
            <person name="Gao Y."/>
            <person name="Zhang Y."/>
            <person name="Chen B."/>
            <person name="Luo J."/>
            <person name="Deng Z."/>
            <person name="Chen X."/>
            <person name="Wang L."/>
            <person name="Chen S."/>
        </authorList>
    </citation>
    <scope>NUCLEOTIDE SEQUENCE [LARGE SCALE GENOMIC DNA]</scope>
    <source>
        <strain evidence="3 6">CGMCC 1.10331</strain>
    </source>
</reference>
<evidence type="ECO:0000256" key="1">
    <source>
        <dbReference type="SAM" id="Phobius"/>
    </source>
</evidence>
<dbReference type="KEGG" id="hlm:DV707_05895"/>
<dbReference type="EMBL" id="CP031311">
    <property type="protein sequence ID" value="QCC47239.1"/>
    <property type="molecule type" value="Genomic_DNA"/>
</dbReference>
<evidence type="ECO:0000313" key="3">
    <source>
        <dbReference type="EMBL" id="QCC47239.1"/>
    </source>
</evidence>
<dbReference type="Pfam" id="PF26496">
    <property type="entry name" value="DUF8163"/>
    <property type="match status" value="1"/>
</dbReference>
<dbReference type="EMBL" id="FNVN01000001">
    <property type="protein sequence ID" value="SEF65900.1"/>
    <property type="molecule type" value="Genomic_DNA"/>
</dbReference>
<evidence type="ECO:0000259" key="2">
    <source>
        <dbReference type="Pfam" id="PF26496"/>
    </source>
</evidence>
<proteinExistence type="predicted"/>
<organism evidence="4 5">
    <name type="scientific">Halobellus limi</name>
    <dbReference type="NCBI Taxonomy" id="699433"/>
    <lineage>
        <taxon>Archaea</taxon>
        <taxon>Methanobacteriati</taxon>
        <taxon>Methanobacteriota</taxon>
        <taxon>Stenosarchaea group</taxon>
        <taxon>Halobacteria</taxon>
        <taxon>Halobacteriales</taxon>
        <taxon>Haloferacaceae</taxon>
        <taxon>Halobellus</taxon>
    </lineage>
</organism>
<evidence type="ECO:0000313" key="4">
    <source>
        <dbReference type="EMBL" id="SEF65900.1"/>
    </source>
</evidence>
<evidence type="ECO:0000313" key="5">
    <source>
        <dbReference type="Proteomes" id="UP000236740"/>
    </source>
</evidence>
<protein>
    <recommendedName>
        <fullName evidence="2">DUF8163 domain-containing protein</fullName>
    </recommendedName>
</protein>
<dbReference type="Proteomes" id="UP000296733">
    <property type="component" value="Chromosome"/>
</dbReference>
<dbReference type="AlphaFoldDB" id="A0A1H5TT01"/>
<reference evidence="4 5" key="1">
    <citation type="submission" date="2016-10" db="EMBL/GenBank/DDBJ databases">
        <authorList>
            <person name="de Groot N.N."/>
        </authorList>
    </citation>
    <scope>NUCLEOTIDE SEQUENCE [LARGE SCALE GENOMIC DNA]</scope>
    <source>
        <strain evidence="4 5">CGMCC 1.10331</strain>
    </source>
</reference>
<keyword evidence="1" id="KW-0812">Transmembrane</keyword>